<comment type="caution">
    <text evidence="3">The sequence shown here is derived from an EMBL/GenBank/DDBJ whole genome shotgun (WGS) entry which is preliminary data.</text>
</comment>
<feature type="domain" description="Methyltransferase FkbM" evidence="2">
    <location>
        <begin position="54"/>
        <end position="217"/>
    </location>
</feature>
<sequence>MKTFVKYILQKILGFKTYLYIFALFVIVKLRWDKHEKDFFHFLKLLPDEGIVLDLGANIGVTSYHLAKNNPKNTVFSFEPLEINMEILQRIKKRFRLKNIREFMVALGNENTSLEMVMPVINKVPMHGLSHAVHKDITENNTGLKFEVPMVRLDDFQELKNTGERITGIKIDVENYEYYVLKGAENLIKKNKPVIYCELWENESRKKCFAFLNNLGYSAFILHKKELVPFTENFHSKNNFFF</sequence>
<dbReference type="PANTHER" id="PTHR34203:SF15">
    <property type="entry name" value="SLL1173 PROTEIN"/>
    <property type="match status" value="1"/>
</dbReference>
<proteinExistence type="predicted"/>
<dbReference type="NCBIfam" id="TIGR01444">
    <property type="entry name" value="fkbM_fam"/>
    <property type="match status" value="1"/>
</dbReference>
<organism evidence="3">
    <name type="scientific">Mariniphaga anaerophila</name>
    <dbReference type="NCBI Taxonomy" id="1484053"/>
    <lineage>
        <taxon>Bacteria</taxon>
        <taxon>Pseudomonadati</taxon>
        <taxon>Bacteroidota</taxon>
        <taxon>Bacteroidia</taxon>
        <taxon>Marinilabiliales</taxon>
        <taxon>Prolixibacteraceae</taxon>
        <taxon>Mariniphaga</taxon>
    </lineage>
</organism>
<accession>A0A831PQ84</accession>
<keyword evidence="1" id="KW-0472">Membrane</keyword>
<keyword evidence="1" id="KW-0812">Transmembrane</keyword>
<reference evidence="3" key="1">
    <citation type="journal article" date="2020" name="mSystems">
        <title>Genome- and Community-Level Interaction Insights into Carbon Utilization and Element Cycling Functions of Hydrothermarchaeota in Hydrothermal Sediment.</title>
        <authorList>
            <person name="Zhou Z."/>
            <person name="Liu Y."/>
            <person name="Xu W."/>
            <person name="Pan J."/>
            <person name="Luo Z.H."/>
            <person name="Li M."/>
        </authorList>
    </citation>
    <scope>NUCLEOTIDE SEQUENCE [LARGE SCALE GENOMIC DNA]</scope>
    <source>
        <strain evidence="3">SpSt-1217</strain>
    </source>
</reference>
<dbReference type="EMBL" id="DSDK01000404">
    <property type="protein sequence ID" value="HDR51428.1"/>
    <property type="molecule type" value="Genomic_DNA"/>
</dbReference>
<dbReference type="AlphaFoldDB" id="A0A831PQ84"/>
<dbReference type="GO" id="GO:0008168">
    <property type="term" value="F:methyltransferase activity"/>
    <property type="evidence" value="ECO:0007669"/>
    <property type="project" value="UniProtKB-KW"/>
</dbReference>
<feature type="transmembrane region" description="Helical" evidence="1">
    <location>
        <begin position="12"/>
        <end position="32"/>
    </location>
</feature>
<name>A0A831PQ84_9BACT</name>
<keyword evidence="1" id="KW-1133">Transmembrane helix</keyword>
<evidence type="ECO:0000259" key="2">
    <source>
        <dbReference type="Pfam" id="PF05050"/>
    </source>
</evidence>
<dbReference type="PANTHER" id="PTHR34203">
    <property type="entry name" value="METHYLTRANSFERASE, FKBM FAMILY PROTEIN"/>
    <property type="match status" value="1"/>
</dbReference>
<keyword evidence="3" id="KW-0489">Methyltransferase</keyword>
<evidence type="ECO:0000256" key="1">
    <source>
        <dbReference type="SAM" id="Phobius"/>
    </source>
</evidence>
<evidence type="ECO:0000313" key="3">
    <source>
        <dbReference type="EMBL" id="HDR51428.1"/>
    </source>
</evidence>
<gene>
    <name evidence="3" type="ORF">ENN90_07380</name>
</gene>
<feature type="non-terminal residue" evidence="3">
    <location>
        <position position="242"/>
    </location>
</feature>
<dbReference type="Gene3D" id="3.40.50.150">
    <property type="entry name" value="Vaccinia Virus protein VP39"/>
    <property type="match status" value="1"/>
</dbReference>
<dbReference type="SUPFAM" id="SSF53335">
    <property type="entry name" value="S-adenosyl-L-methionine-dependent methyltransferases"/>
    <property type="match status" value="1"/>
</dbReference>
<dbReference type="Pfam" id="PF05050">
    <property type="entry name" value="Methyltransf_21"/>
    <property type="match status" value="1"/>
</dbReference>
<dbReference type="Proteomes" id="UP000886047">
    <property type="component" value="Unassembled WGS sequence"/>
</dbReference>
<keyword evidence="3" id="KW-0808">Transferase</keyword>
<protein>
    <submittedName>
        <fullName evidence="3">FkbM family methyltransferase</fullName>
    </submittedName>
</protein>
<dbReference type="InterPro" id="IPR006342">
    <property type="entry name" value="FkbM_mtfrase"/>
</dbReference>
<dbReference type="InterPro" id="IPR029063">
    <property type="entry name" value="SAM-dependent_MTases_sf"/>
</dbReference>
<dbReference type="GO" id="GO:0032259">
    <property type="term" value="P:methylation"/>
    <property type="evidence" value="ECO:0007669"/>
    <property type="project" value="UniProtKB-KW"/>
</dbReference>
<dbReference type="InterPro" id="IPR052514">
    <property type="entry name" value="SAM-dependent_MTase"/>
</dbReference>